<evidence type="ECO:0008006" key="3">
    <source>
        <dbReference type="Google" id="ProtNLM"/>
    </source>
</evidence>
<dbReference type="InterPro" id="IPR058595">
    <property type="entry name" value="Avidin-like"/>
</dbReference>
<reference evidence="2" key="1">
    <citation type="submission" date="2016-10" db="EMBL/GenBank/DDBJ databases">
        <authorList>
            <person name="Varghese N."/>
            <person name="Submissions S."/>
        </authorList>
    </citation>
    <scope>NUCLEOTIDE SEQUENCE [LARGE SCALE GENOMIC DNA]</scope>
    <source>
        <strain evidence="2">CGMCC 1.10369</strain>
    </source>
</reference>
<dbReference type="Pfam" id="PF26421">
    <property type="entry name" value="Avidin_like"/>
    <property type="match status" value="1"/>
</dbReference>
<sequence>MINYNGRTFVSTSNTENGEVSSKTYFEYSQEDNILTADYGGGEIVKGRLVGLVSEDGSLKFRYNHVNTENELRGGECISTPEVLDNGKIRLHEKWKWLYKEETEGSSVVEEV</sequence>
<dbReference type="STRING" id="745820.SAMN04488053_102374"/>
<name>A0A1H0D7N4_9BACI</name>
<accession>A0A1H0D7N4</accession>
<organism evidence="1 2">
    <name type="scientific">Alkalicoccus daliensis</name>
    <dbReference type="NCBI Taxonomy" id="745820"/>
    <lineage>
        <taxon>Bacteria</taxon>
        <taxon>Bacillati</taxon>
        <taxon>Bacillota</taxon>
        <taxon>Bacilli</taxon>
        <taxon>Bacillales</taxon>
        <taxon>Bacillaceae</taxon>
        <taxon>Alkalicoccus</taxon>
    </lineage>
</organism>
<protein>
    <recommendedName>
        <fullName evidence="3">N-acetylglutamate synthase</fullName>
    </recommendedName>
</protein>
<keyword evidence="2" id="KW-1185">Reference proteome</keyword>
<proteinExistence type="predicted"/>
<dbReference type="EMBL" id="FNIL01000002">
    <property type="protein sequence ID" value="SDN66118.1"/>
    <property type="molecule type" value="Genomic_DNA"/>
</dbReference>
<dbReference type="AlphaFoldDB" id="A0A1H0D7N4"/>
<evidence type="ECO:0000313" key="1">
    <source>
        <dbReference type="EMBL" id="SDN66118.1"/>
    </source>
</evidence>
<gene>
    <name evidence="1" type="ORF">SAMN04488053_102374</name>
</gene>
<dbReference type="Proteomes" id="UP000198778">
    <property type="component" value="Unassembled WGS sequence"/>
</dbReference>
<evidence type="ECO:0000313" key="2">
    <source>
        <dbReference type="Proteomes" id="UP000198778"/>
    </source>
</evidence>
<dbReference type="RefSeq" id="WP_175444197.1">
    <property type="nucleotide sequence ID" value="NZ_FNIL01000002.1"/>
</dbReference>